<protein>
    <submittedName>
        <fullName evidence="2">Uncharacterized protein</fullName>
    </submittedName>
</protein>
<dbReference type="EMBL" id="JABWUV010000001">
    <property type="protein sequence ID" value="KAF6387778.1"/>
    <property type="molecule type" value="Genomic_DNA"/>
</dbReference>
<feature type="transmembrane region" description="Helical" evidence="1">
    <location>
        <begin position="12"/>
        <end position="28"/>
    </location>
</feature>
<proteinExistence type="predicted"/>
<dbReference type="AlphaFoldDB" id="A0A7J8AN19"/>
<evidence type="ECO:0000256" key="1">
    <source>
        <dbReference type="SAM" id="Phobius"/>
    </source>
</evidence>
<name>A0A7J8AN19_MYOMY</name>
<evidence type="ECO:0000313" key="2">
    <source>
        <dbReference type="EMBL" id="KAF6387778.1"/>
    </source>
</evidence>
<dbReference type="Proteomes" id="UP000527355">
    <property type="component" value="Unassembled WGS sequence"/>
</dbReference>
<keyword evidence="1" id="KW-0812">Transmembrane</keyword>
<keyword evidence="1" id="KW-1133">Transmembrane helix</keyword>
<sequence>MEREPARCTGTHTTFCCVLMFVFVFVLRHSSPHHSMELGNGVLCKWFKNAPWHPAGSDTKPPTPRGSRPIVAFPPGLRSASQWCQQQKAVWGARSMIYVLPCDLPFCHYFSCPSSQPLPIARCLAPTSGMKPSGLCFRRAVMKVYNLPYVFGNLEFLSFVSKDQGGW</sequence>
<comment type="caution">
    <text evidence="2">The sequence shown here is derived from an EMBL/GenBank/DDBJ whole genome shotgun (WGS) entry which is preliminary data.</text>
</comment>
<reference evidence="2 3" key="1">
    <citation type="journal article" date="2020" name="Nature">
        <title>Six reference-quality genomes reveal evolution of bat adaptations.</title>
        <authorList>
            <person name="Jebb D."/>
            <person name="Huang Z."/>
            <person name="Pippel M."/>
            <person name="Hughes G.M."/>
            <person name="Lavrichenko K."/>
            <person name="Devanna P."/>
            <person name="Winkler S."/>
            <person name="Jermiin L.S."/>
            <person name="Skirmuntt E.C."/>
            <person name="Katzourakis A."/>
            <person name="Burkitt-Gray L."/>
            <person name="Ray D.A."/>
            <person name="Sullivan K.A.M."/>
            <person name="Roscito J.G."/>
            <person name="Kirilenko B.M."/>
            <person name="Davalos L.M."/>
            <person name="Corthals A.P."/>
            <person name="Power M.L."/>
            <person name="Jones G."/>
            <person name="Ransome R.D."/>
            <person name="Dechmann D.K.N."/>
            <person name="Locatelli A.G."/>
            <person name="Puechmaille S.J."/>
            <person name="Fedrigo O."/>
            <person name="Jarvis E.D."/>
            <person name="Hiller M."/>
            <person name="Vernes S.C."/>
            <person name="Myers E.W."/>
            <person name="Teeling E.C."/>
        </authorList>
    </citation>
    <scope>NUCLEOTIDE SEQUENCE [LARGE SCALE GENOMIC DNA]</scope>
    <source>
        <strain evidence="2">MMyoMyo1</strain>
        <tissue evidence="2">Flight muscle</tissue>
    </source>
</reference>
<keyword evidence="1" id="KW-0472">Membrane</keyword>
<keyword evidence="3" id="KW-1185">Reference proteome</keyword>
<accession>A0A7J8AN19</accession>
<organism evidence="2 3">
    <name type="scientific">Myotis myotis</name>
    <name type="common">Greater mouse-eared bat</name>
    <name type="synonym">Vespertilio myotis</name>
    <dbReference type="NCBI Taxonomy" id="51298"/>
    <lineage>
        <taxon>Eukaryota</taxon>
        <taxon>Metazoa</taxon>
        <taxon>Chordata</taxon>
        <taxon>Craniata</taxon>
        <taxon>Vertebrata</taxon>
        <taxon>Euteleostomi</taxon>
        <taxon>Mammalia</taxon>
        <taxon>Eutheria</taxon>
        <taxon>Laurasiatheria</taxon>
        <taxon>Chiroptera</taxon>
        <taxon>Yangochiroptera</taxon>
        <taxon>Vespertilionidae</taxon>
        <taxon>Myotis</taxon>
    </lineage>
</organism>
<evidence type="ECO:0000313" key="3">
    <source>
        <dbReference type="Proteomes" id="UP000527355"/>
    </source>
</evidence>
<gene>
    <name evidence="2" type="ORF">mMyoMyo1_008213</name>
</gene>